<evidence type="ECO:0000313" key="3">
    <source>
        <dbReference type="EMBL" id="CAB3401112.1"/>
    </source>
</evidence>
<feature type="signal peptide" evidence="2">
    <location>
        <begin position="1"/>
        <end position="19"/>
    </location>
</feature>
<name>A0A8S1ELN1_9PELO</name>
<evidence type="ECO:0000313" key="4">
    <source>
        <dbReference type="Proteomes" id="UP000494206"/>
    </source>
</evidence>
<protein>
    <submittedName>
        <fullName evidence="3">Uncharacterized protein</fullName>
    </submittedName>
</protein>
<keyword evidence="1" id="KW-0472">Membrane</keyword>
<dbReference type="Proteomes" id="UP000494206">
    <property type="component" value="Unassembled WGS sequence"/>
</dbReference>
<dbReference type="EMBL" id="CADEPM010000002">
    <property type="protein sequence ID" value="CAB3401112.1"/>
    <property type="molecule type" value="Genomic_DNA"/>
</dbReference>
<comment type="caution">
    <text evidence="3">The sequence shown here is derived from an EMBL/GenBank/DDBJ whole genome shotgun (WGS) entry which is preliminary data.</text>
</comment>
<feature type="transmembrane region" description="Helical" evidence="1">
    <location>
        <begin position="141"/>
        <end position="160"/>
    </location>
</feature>
<keyword evidence="1" id="KW-0812">Transmembrane</keyword>
<evidence type="ECO:0000256" key="1">
    <source>
        <dbReference type="SAM" id="Phobius"/>
    </source>
</evidence>
<keyword evidence="2" id="KW-0732">Signal</keyword>
<feature type="chain" id="PRO_5035758169" evidence="2">
    <location>
        <begin position="20"/>
        <end position="215"/>
    </location>
</feature>
<dbReference type="AlphaFoldDB" id="A0A8S1ELN1"/>
<keyword evidence="4" id="KW-1185">Reference proteome</keyword>
<accession>A0A8S1ELN1</accession>
<keyword evidence="1" id="KW-1133">Transmembrane helix</keyword>
<reference evidence="3 4" key="1">
    <citation type="submission" date="2020-04" db="EMBL/GenBank/DDBJ databases">
        <authorList>
            <person name="Laetsch R D."/>
            <person name="Stevens L."/>
            <person name="Kumar S."/>
            <person name="Blaxter L. M."/>
        </authorList>
    </citation>
    <scope>NUCLEOTIDE SEQUENCE [LARGE SCALE GENOMIC DNA]</scope>
</reference>
<organism evidence="3 4">
    <name type="scientific">Caenorhabditis bovis</name>
    <dbReference type="NCBI Taxonomy" id="2654633"/>
    <lineage>
        <taxon>Eukaryota</taxon>
        <taxon>Metazoa</taxon>
        <taxon>Ecdysozoa</taxon>
        <taxon>Nematoda</taxon>
        <taxon>Chromadorea</taxon>
        <taxon>Rhabditida</taxon>
        <taxon>Rhabditina</taxon>
        <taxon>Rhabditomorpha</taxon>
        <taxon>Rhabditoidea</taxon>
        <taxon>Rhabditidae</taxon>
        <taxon>Peloderinae</taxon>
        <taxon>Caenorhabditis</taxon>
    </lineage>
</organism>
<sequence length="215" mass="25221">MRLLTLIGIIIVGVNVAYALRCVACIDDDFFDGEFFKNMTKRQIRVWKGKRSLPRCNDTKEIRLIECPTSCVYILAVDPEKFGVRLPARYYDCDNDVLADYLIYKLNEDDKFLYFSKYVPKGTMISDITYDLLDNIHYQDMFYMVSLFVVCLLIILHMIITKLSDIFNVILVDPNIFIRIYHHTVDFFFALKEFPSNLYSRITTNDADEIKAHDD</sequence>
<proteinExistence type="predicted"/>
<evidence type="ECO:0000256" key="2">
    <source>
        <dbReference type="SAM" id="SignalP"/>
    </source>
</evidence>
<gene>
    <name evidence="3" type="ORF">CBOVIS_LOCUS3908</name>
</gene>